<reference evidence="2" key="1">
    <citation type="submission" date="2021-06" db="EMBL/GenBank/DDBJ databases">
        <authorList>
            <person name="Kallberg Y."/>
            <person name="Tangrot J."/>
            <person name="Rosling A."/>
        </authorList>
    </citation>
    <scope>NUCLEOTIDE SEQUENCE</scope>
    <source>
        <strain evidence="2">FL130A</strain>
    </source>
</reference>
<keyword evidence="3" id="KW-1185">Reference proteome</keyword>
<protein>
    <submittedName>
        <fullName evidence="2">1756_t:CDS:1</fullName>
    </submittedName>
</protein>
<accession>A0A9N8YNR4</accession>
<gene>
    <name evidence="2" type="ORF">ALEPTO_LOCUS698</name>
</gene>
<evidence type="ECO:0000313" key="3">
    <source>
        <dbReference type="Proteomes" id="UP000789508"/>
    </source>
</evidence>
<dbReference type="AlphaFoldDB" id="A0A9N8YNR4"/>
<evidence type="ECO:0000313" key="2">
    <source>
        <dbReference type="EMBL" id="CAG8446194.1"/>
    </source>
</evidence>
<feature type="compositionally biased region" description="Basic and acidic residues" evidence="1">
    <location>
        <begin position="326"/>
        <end position="346"/>
    </location>
</feature>
<dbReference type="Proteomes" id="UP000789508">
    <property type="component" value="Unassembled WGS sequence"/>
</dbReference>
<feature type="region of interest" description="Disordered" evidence="1">
    <location>
        <begin position="1"/>
        <end position="25"/>
    </location>
</feature>
<feature type="compositionally biased region" description="Polar residues" evidence="1">
    <location>
        <begin position="44"/>
        <end position="81"/>
    </location>
</feature>
<feature type="compositionally biased region" description="Polar residues" evidence="1">
    <location>
        <begin position="249"/>
        <end position="271"/>
    </location>
</feature>
<proteinExistence type="predicted"/>
<evidence type="ECO:0000256" key="1">
    <source>
        <dbReference type="SAM" id="MobiDB-lite"/>
    </source>
</evidence>
<feature type="compositionally biased region" description="Low complexity" evidence="1">
    <location>
        <begin position="197"/>
        <end position="214"/>
    </location>
</feature>
<name>A0A9N8YNR4_9GLOM</name>
<feature type="region of interest" description="Disordered" evidence="1">
    <location>
        <begin position="249"/>
        <end position="278"/>
    </location>
</feature>
<dbReference type="EMBL" id="CAJVPS010000056">
    <property type="protein sequence ID" value="CAG8446194.1"/>
    <property type="molecule type" value="Genomic_DNA"/>
</dbReference>
<feature type="region of interest" description="Disordered" evidence="1">
    <location>
        <begin position="326"/>
        <end position="354"/>
    </location>
</feature>
<feature type="region of interest" description="Disordered" evidence="1">
    <location>
        <begin position="190"/>
        <end position="226"/>
    </location>
</feature>
<feature type="region of interest" description="Disordered" evidence="1">
    <location>
        <begin position="39"/>
        <end position="91"/>
    </location>
</feature>
<dbReference type="OrthoDB" id="10563686at2759"/>
<organism evidence="2 3">
    <name type="scientific">Ambispora leptoticha</name>
    <dbReference type="NCBI Taxonomy" id="144679"/>
    <lineage>
        <taxon>Eukaryota</taxon>
        <taxon>Fungi</taxon>
        <taxon>Fungi incertae sedis</taxon>
        <taxon>Mucoromycota</taxon>
        <taxon>Glomeromycotina</taxon>
        <taxon>Glomeromycetes</taxon>
        <taxon>Archaeosporales</taxon>
        <taxon>Ambisporaceae</taxon>
        <taxon>Ambispora</taxon>
    </lineage>
</organism>
<feature type="compositionally biased region" description="Polar residues" evidence="1">
    <location>
        <begin position="1"/>
        <end position="17"/>
    </location>
</feature>
<comment type="caution">
    <text evidence="2">The sequence shown here is derived from an EMBL/GenBank/DDBJ whole genome shotgun (WGS) entry which is preliminary data.</text>
</comment>
<sequence>MRGKPQSSVRRGAQQRQGLGIGTPLRIRGRGNRVWRGGLPYGNVQLNNDHTGGSATASTPKNNASTNPPVWQRTSGGNISLTRGGANRNRPYNMTWKGNTGSRGRRGREMIAQDEEMQQYEDTGEMQQYEDTGGMKELPDPNVHEEAVIKFLEKFFREYNHTCARCRAADFFYSYPVPLQSDRKIIFESEEEQETPSISPIFNDSFNNNNNNSPAQHSPFPIPSSLNQQIPNFFQSHLSKLETPSTFIPSPNLFSSQKDPATLQNTPQDSPIVTKAPQKKPVKTVSFVFHEDKGKRCLPVDSESASKKKVCLSSESVDENVKVRKRSFDDESDSKKENKDKGKEVEVPAESIQPTKKKVQKIQTKPKKQSRPWQEINVDYEWINSNFKLRGSFCNWDESKCMNPNCNTHQIQQPFWLTKMFKEGPKKFIF</sequence>